<evidence type="ECO:0000313" key="1">
    <source>
        <dbReference type="EMBL" id="KAB0679945.1"/>
    </source>
</evidence>
<name>A0A7V7TWT7_9HYPH</name>
<accession>A0A7V7TWT7</accession>
<dbReference type="Proteomes" id="UP000432089">
    <property type="component" value="Unassembled WGS sequence"/>
</dbReference>
<organism evidence="1 2">
    <name type="scientific">Plantimonas leprariae</name>
    <dbReference type="NCBI Taxonomy" id="2615207"/>
    <lineage>
        <taxon>Bacteria</taxon>
        <taxon>Pseudomonadati</taxon>
        <taxon>Pseudomonadota</taxon>
        <taxon>Alphaproteobacteria</taxon>
        <taxon>Hyphomicrobiales</taxon>
        <taxon>Aurantimonadaceae</taxon>
        <taxon>Plantimonas</taxon>
    </lineage>
</organism>
<dbReference type="EMBL" id="VZDO01000007">
    <property type="protein sequence ID" value="KAB0679945.1"/>
    <property type="molecule type" value="Genomic_DNA"/>
</dbReference>
<protein>
    <submittedName>
        <fullName evidence="1">Phage tail assembly chaperone</fullName>
    </submittedName>
</protein>
<proteinExistence type="predicted"/>
<gene>
    <name evidence="1" type="ORF">F6X38_10245</name>
</gene>
<keyword evidence="2" id="KW-1185">Reference proteome</keyword>
<sequence length="68" mass="7676">MASRAGDAFPWDEAMAAGFGLLRLTPDAFWRLSPREFAQAIRPFVRDGRDAPSRAALDRLLQRFPDAR</sequence>
<reference evidence="1 2" key="1">
    <citation type="submission" date="2019-09" db="EMBL/GenBank/DDBJ databases">
        <title>YIM 132180 draft genome.</title>
        <authorList>
            <person name="Zhang K."/>
        </authorList>
    </citation>
    <scope>NUCLEOTIDE SEQUENCE [LARGE SCALE GENOMIC DNA]</scope>
    <source>
        <strain evidence="1 2">YIM 132180</strain>
    </source>
</reference>
<dbReference type="InterPro" id="IPR011739">
    <property type="entry name" value="GTA_rcc01693"/>
</dbReference>
<dbReference type="NCBIfam" id="TIGR02216">
    <property type="entry name" value="phage_TIGR02216"/>
    <property type="match status" value="1"/>
</dbReference>
<dbReference type="AlphaFoldDB" id="A0A7V7TWT7"/>
<dbReference type="Pfam" id="PF09550">
    <property type="entry name" value="Phage_TAC_6"/>
    <property type="match status" value="1"/>
</dbReference>
<dbReference type="InterPro" id="IPR019056">
    <property type="entry name" value="Phage_TAC_6"/>
</dbReference>
<evidence type="ECO:0000313" key="2">
    <source>
        <dbReference type="Proteomes" id="UP000432089"/>
    </source>
</evidence>
<dbReference type="RefSeq" id="WP_150969636.1">
    <property type="nucleotide sequence ID" value="NZ_VZDO01000007.1"/>
</dbReference>
<comment type="caution">
    <text evidence="1">The sequence shown here is derived from an EMBL/GenBank/DDBJ whole genome shotgun (WGS) entry which is preliminary data.</text>
</comment>